<name>A4SKI8_AERS4</name>
<dbReference type="KEGG" id="asa:ASA_1305"/>
<proteinExistence type="predicted"/>
<reference evidence="2" key="1">
    <citation type="journal article" date="2008" name="BMC Genomics">
        <title>The genome of Aeromonas salmonicida subsp. salmonicida A449: insights into the evolution of a fish pathogen.</title>
        <authorList>
            <person name="Reith M.E."/>
            <person name="Singh R.K."/>
            <person name="Curtis B."/>
            <person name="Boyd J.M."/>
            <person name="Bouevitch A."/>
            <person name="Kimball J."/>
            <person name="Munholland J."/>
            <person name="Murphy C."/>
            <person name="Sarty D."/>
            <person name="Williams J."/>
            <person name="Nash J.H."/>
            <person name="Johnson S.C."/>
            <person name="Brown L.L."/>
        </authorList>
    </citation>
    <scope>NUCLEOTIDE SEQUENCE [LARGE SCALE GENOMIC DNA]</scope>
    <source>
        <strain evidence="2">A449</strain>
    </source>
</reference>
<dbReference type="STRING" id="29491.GCA_000820065_00812"/>
<dbReference type="Proteomes" id="UP000000225">
    <property type="component" value="Chromosome"/>
</dbReference>
<dbReference type="eggNOG" id="ENOG502Z9DI">
    <property type="taxonomic scope" value="Bacteria"/>
</dbReference>
<gene>
    <name evidence="1" type="ordered locus">ASA_1305</name>
</gene>
<accession>A4SKI8</accession>
<dbReference type="AlphaFoldDB" id="A4SKI8"/>
<evidence type="ECO:0008006" key="3">
    <source>
        <dbReference type="Google" id="ProtNLM"/>
    </source>
</evidence>
<dbReference type="HOGENOM" id="CLU_873913_0_0_6"/>
<sequence length="304" mass="35356">MAMAQRRCSTIRISYLEGGITYWKSLYRQCQGEWRLLPNHYGVQCYPVTELLLLSINEGSATESLLLWLLSHQHYPDTGVVLFTAAAEIDDIQQACLLRHTCFYPDGRHVFFPFHEPATLKTWLTMTDVSTRQRFELPFMGIYIPEVVDTCYSTSQFECVSTSVSPRNISSQVYENRLSAEAYRVLTNQARYQHLTKALFVRASEYYPFLLDITWLEKRFISGILLASELYPAASEDEWEAWSAHRWIIGSDYYRHPQFIKLVSHYSLSMAIKKFKMDAALVSDSRAHFHRREWLFGLVDDKGA</sequence>
<organism evidence="1 2">
    <name type="scientific">Aeromonas salmonicida (strain A449)</name>
    <dbReference type="NCBI Taxonomy" id="382245"/>
    <lineage>
        <taxon>Bacteria</taxon>
        <taxon>Pseudomonadati</taxon>
        <taxon>Pseudomonadota</taxon>
        <taxon>Gammaproteobacteria</taxon>
        <taxon>Aeromonadales</taxon>
        <taxon>Aeromonadaceae</taxon>
        <taxon>Aeromonas</taxon>
    </lineage>
</organism>
<evidence type="ECO:0000313" key="2">
    <source>
        <dbReference type="Proteomes" id="UP000000225"/>
    </source>
</evidence>
<evidence type="ECO:0000313" key="1">
    <source>
        <dbReference type="EMBL" id="ABO89410.1"/>
    </source>
</evidence>
<protein>
    <recommendedName>
        <fullName evidence="3">DUF4123 domain-containing protein</fullName>
    </recommendedName>
</protein>
<dbReference type="EMBL" id="CP000644">
    <property type="protein sequence ID" value="ABO89410.1"/>
    <property type="molecule type" value="Genomic_DNA"/>
</dbReference>